<dbReference type="InterPro" id="IPR050703">
    <property type="entry name" value="Flavin_MAO"/>
</dbReference>
<protein>
    <recommendedName>
        <fullName evidence="5">Amine oxidase domain-containing protein</fullName>
    </recommendedName>
</protein>
<dbReference type="InterPro" id="IPR036188">
    <property type="entry name" value="FAD/NAD-bd_sf"/>
</dbReference>
<dbReference type="SUPFAM" id="SSF54373">
    <property type="entry name" value="FAD-linked reductases, C-terminal domain"/>
    <property type="match status" value="1"/>
</dbReference>
<evidence type="ECO:0000256" key="2">
    <source>
        <dbReference type="ARBA" id="ARBA00005995"/>
    </source>
</evidence>
<dbReference type="eggNOG" id="COG1231">
    <property type="taxonomic scope" value="Bacteria"/>
</dbReference>
<evidence type="ECO:0000313" key="7">
    <source>
        <dbReference type="Proteomes" id="UP000030832"/>
    </source>
</evidence>
<dbReference type="AlphaFoldDB" id="A0A0B0IKJ6"/>
<gene>
    <name evidence="6" type="ORF">LQ50_10685</name>
</gene>
<dbReference type="Gene3D" id="3.50.50.60">
    <property type="entry name" value="FAD/NAD(P)-binding domain"/>
    <property type="match status" value="1"/>
</dbReference>
<sequence>MQALNDIDVVIVGAGLAGLTAAHELKKSDVSFIILEARSRAGGRIFSTMTEDNLPIDLGAQWIGSGQKRMMRLASEYKLQLTPTFQIGNTLFNLRRKQKKTKGSVPSLSPVAMLEVKKLKKKLNKVSKQIPANAPWDSKVAKQLDKMTLEEFILKHSHSNVASAYIRLIIEELLCAKLYEISALDFCWCIKSAGTLEQLLSAESYWFKDGAEKVVDQLIEPLKTMIYFEHPVHHIIYEEKGAVVFAGKQSWKTSKVIITVPPNLVTKIDFDPPLPSDRIQLCERSGFPSVIKLIYVYDRPFWRELGLNGTAYSDEPPVNLTIDSSPVDKYKGILTVLIGSNSAREIARLEHGLRHDLVKGALVRLFGKEAAFPLEVFEKDWTADIWTRGGYGTHFSTGVISQFGPSLIQPVGPIHWAGTETASEWRMYMEGAVQSGERVSNEVVRSLKK</sequence>
<dbReference type="STRING" id="333138.LQ50_10685"/>
<keyword evidence="3" id="KW-0560">Oxidoreductase</keyword>
<dbReference type="PRINTS" id="PR00757">
    <property type="entry name" value="AMINEOXDASEF"/>
</dbReference>
<feature type="binding site" evidence="4">
    <location>
        <position position="420"/>
    </location>
    <ligand>
        <name>FAD</name>
        <dbReference type="ChEBI" id="CHEBI:57692"/>
    </ligand>
</feature>
<dbReference type="SUPFAM" id="SSF51905">
    <property type="entry name" value="FAD/NAD(P)-binding domain"/>
    <property type="match status" value="1"/>
</dbReference>
<dbReference type="GO" id="GO:0016491">
    <property type="term" value="F:oxidoreductase activity"/>
    <property type="evidence" value="ECO:0007669"/>
    <property type="project" value="UniProtKB-KW"/>
</dbReference>
<dbReference type="Pfam" id="PF01593">
    <property type="entry name" value="Amino_oxidase"/>
    <property type="match status" value="1"/>
</dbReference>
<reference evidence="6 7" key="1">
    <citation type="submission" date="2014-09" db="EMBL/GenBank/DDBJ databases">
        <title>Genome sequencing and annotation of Bacillus Okhensis strain Kh10-101T.</title>
        <authorList>
            <person name="Prakash J.S."/>
        </authorList>
    </citation>
    <scope>NUCLEOTIDE SEQUENCE [LARGE SCALE GENOMIC DNA]</scope>
    <source>
        <strain evidence="7">Kh10-101T</strain>
    </source>
</reference>
<dbReference type="OrthoDB" id="56323at2"/>
<dbReference type="InterPro" id="IPR001613">
    <property type="entry name" value="Flavin_amine_oxidase"/>
</dbReference>
<evidence type="ECO:0000256" key="4">
    <source>
        <dbReference type="PIRSR" id="PIRSR601613-1"/>
    </source>
</evidence>
<organism evidence="6 7">
    <name type="scientific">Halalkalibacter okhensis</name>
    <dbReference type="NCBI Taxonomy" id="333138"/>
    <lineage>
        <taxon>Bacteria</taxon>
        <taxon>Bacillati</taxon>
        <taxon>Bacillota</taxon>
        <taxon>Bacilli</taxon>
        <taxon>Bacillales</taxon>
        <taxon>Bacillaceae</taxon>
        <taxon>Halalkalibacter</taxon>
    </lineage>
</organism>
<feature type="binding site" evidence="4">
    <location>
        <position position="232"/>
    </location>
    <ligand>
        <name>FAD</name>
        <dbReference type="ChEBI" id="CHEBI:57692"/>
    </ligand>
</feature>
<dbReference type="InterPro" id="IPR002937">
    <property type="entry name" value="Amino_oxidase"/>
</dbReference>
<name>A0A0B0IKJ6_9BACI</name>
<dbReference type="EMBL" id="JRJU01000011">
    <property type="protein sequence ID" value="KHF40201.1"/>
    <property type="molecule type" value="Genomic_DNA"/>
</dbReference>
<comment type="cofactor">
    <cofactor evidence="1">
        <name>FAD</name>
        <dbReference type="ChEBI" id="CHEBI:57692"/>
    </cofactor>
</comment>
<dbReference type="RefSeq" id="WP_034628753.1">
    <property type="nucleotide sequence ID" value="NZ_JRJU01000011.1"/>
</dbReference>
<dbReference type="Proteomes" id="UP000030832">
    <property type="component" value="Unassembled WGS sequence"/>
</dbReference>
<keyword evidence="7" id="KW-1185">Reference proteome</keyword>
<feature type="domain" description="Amine oxidase" evidence="5">
    <location>
        <begin position="16"/>
        <end position="443"/>
    </location>
</feature>
<dbReference type="PANTHER" id="PTHR43563:SF1">
    <property type="entry name" value="AMINE OXIDASE [FLAVIN-CONTAINING] B"/>
    <property type="match status" value="1"/>
</dbReference>
<evidence type="ECO:0000259" key="5">
    <source>
        <dbReference type="Pfam" id="PF01593"/>
    </source>
</evidence>
<feature type="binding site" evidence="4">
    <location>
        <begin position="36"/>
        <end position="37"/>
    </location>
    <ligand>
        <name>FAD</name>
        <dbReference type="ChEBI" id="CHEBI:57692"/>
    </ligand>
</feature>
<evidence type="ECO:0000256" key="1">
    <source>
        <dbReference type="ARBA" id="ARBA00001974"/>
    </source>
</evidence>
<comment type="caution">
    <text evidence="6">The sequence shown here is derived from an EMBL/GenBank/DDBJ whole genome shotgun (WGS) entry which is preliminary data.</text>
</comment>
<dbReference type="PANTHER" id="PTHR43563">
    <property type="entry name" value="AMINE OXIDASE"/>
    <property type="match status" value="1"/>
</dbReference>
<evidence type="ECO:0000313" key="6">
    <source>
        <dbReference type="EMBL" id="KHF40201.1"/>
    </source>
</evidence>
<comment type="similarity">
    <text evidence="2">Belongs to the flavin monoamine oxidase family.</text>
</comment>
<accession>A0A0B0IKJ6</accession>
<evidence type="ECO:0000256" key="3">
    <source>
        <dbReference type="ARBA" id="ARBA00023002"/>
    </source>
</evidence>
<proteinExistence type="inferred from homology"/>